<reference evidence="1" key="1">
    <citation type="journal article" date="2020" name="mSystems">
        <title>Genome- and Community-Level Interaction Insights into Carbon Utilization and Element Cycling Functions of Hydrothermarchaeota in Hydrothermal Sediment.</title>
        <authorList>
            <person name="Zhou Z."/>
            <person name="Liu Y."/>
            <person name="Xu W."/>
            <person name="Pan J."/>
            <person name="Luo Z.H."/>
            <person name="Li M."/>
        </authorList>
    </citation>
    <scope>NUCLEOTIDE SEQUENCE [LARGE SCALE GENOMIC DNA]</scope>
    <source>
        <strain evidence="1">SpSt-658</strain>
    </source>
</reference>
<organism evidence="1">
    <name type="scientific">Ignisphaera aggregans</name>
    <dbReference type="NCBI Taxonomy" id="334771"/>
    <lineage>
        <taxon>Archaea</taxon>
        <taxon>Thermoproteota</taxon>
        <taxon>Thermoprotei</taxon>
        <taxon>Desulfurococcales</taxon>
        <taxon>Desulfurococcaceae</taxon>
        <taxon>Ignisphaera</taxon>
    </lineage>
</organism>
<comment type="caution">
    <text evidence="1">The sequence shown here is derived from an EMBL/GenBank/DDBJ whole genome shotgun (WGS) entry which is preliminary data.</text>
</comment>
<dbReference type="EMBL" id="DTCA01000116">
    <property type="protein sequence ID" value="HGM07523.1"/>
    <property type="molecule type" value="Genomic_DNA"/>
</dbReference>
<name>A0A7C4D4B4_9CREN</name>
<gene>
    <name evidence="1" type="ORF">ENU31_03840</name>
</gene>
<protein>
    <submittedName>
        <fullName evidence="1">Uncharacterized protein</fullName>
    </submittedName>
</protein>
<evidence type="ECO:0000313" key="1">
    <source>
        <dbReference type="EMBL" id="HGM07523.1"/>
    </source>
</evidence>
<sequence length="102" mass="11970">MDDVYNYIPVNCFFVDSSEDPLKIRFAFALSSILYTLYSRVPKALEYVSDKLKHQPIKYDLDDLVDVGHIMYSKRILIFFCRLCPDRGLCPWHDVLMSLKIS</sequence>
<proteinExistence type="predicted"/>
<accession>A0A7C4D4B4</accession>
<dbReference type="AlphaFoldDB" id="A0A7C4D4B4"/>